<dbReference type="RefSeq" id="WP_183863272.1">
    <property type="nucleotide sequence ID" value="NZ_JACHFH010000050.1"/>
</dbReference>
<dbReference type="Pfam" id="PF09719">
    <property type="entry name" value="C_GCAxxG_C_C"/>
    <property type="match status" value="1"/>
</dbReference>
<dbReference type="InterPro" id="IPR010181">
    <property type="entry name" value="CGCAxxGCC_motif"/>
</dbReference>
<comment type="caution">
    <text evidence="1">The sequence shown here is derived from an EMBL/GenBank/DDBJ whole genome shotgun (WGS) entry which is preliminary data.</text>
</comment>
<sequence>MDKLVETRVHDYYWQDDFPCLITSLKILGEKFNIKIDDLVPSLIGLNAGRNRTQCGLVQGPLLFIGRYGEVKHMRQQQVIDCCHKYIDCFTNEFGDIECRVLRPNGFQAADPPHLCENLTKKAVEYAAQFMQDNLPGIAEK</sequence>
<proteinExistence type="predicted"/>
<dbReference type="Proteomes" id="UP000559117">
    <property type="component" value="Unassembled WGS sequence"/>
</dbReference>
<organism evidence="1 2">
    <name type="scientific">Pectinatus brassicae</name>
    <dbReference type="NCBI Taxonomy" id="862415"/>
    <lineage>
        <taxon>Bacteria</taxon>
        <taxon>Bacillati</taxon>
        <taxon>Bacillota</taxon>
        <taxon>Negativicutes</taxon>
        <taxon>Selenomonadales</taxon>
        <taxon>Selenomonadaceae</taxon>
        <taxon>Pectinatus</taxon>
    </lineage>
</organism>
<dbReference type="AlphaFoldDB" id="A0A840UYL1"/>
<accession>A0A840UYL1</accession>
<protein>
    <recommendedName>
        <fullName evidence="3">C_GCAxxG_C_C family protein</fullName>
    </recommendedName>
</protein>
<name>A0A840UYL1_9FIRM</name>
<evidence type="ECO:0000313" key="1">
    <source>
        <dbReference type="EMBL" id="MBB5337455.1"/>
    </source>
</evidence>
<evidence type="ECO:0008006" key="3">
    <source>
        <dbReference type="Google" id="ProtNLM"/>
    </source>
</evidence>
<dbReference type="EMBL" id="JACHFH010000050">
    <property type="protein sequence ID" value="MBB5337455.1"/>
    <property type="molecule type" value="Genomic_DNA"/>
</dbReference>
<evidence type="ECO:0000313" key="2">
    <source>
        <dbReference type="Proteomes" id="UP000559117"/>
    </source>
</evidence>
<reference evidence="1 2" key="1">
    <citation type="submission" date="2020-08" db="EMBL/GenBank/DDBJ databases">
        <title>Genomic Encyclopedia of Type Strains, Phase IV (KMG-IV): sequencing the most valuable type-strain genomes for metagenomic binning, comparative biology and taxonomic classification.</title>
        <authorList>
            <person name="Goeker M."/>
        </authorList>
    </citation>
    <scope>NUCLEOTIDE SEQUENCE [LARGE SCALE GENOMIC DNA]</scope>
    <source>
        <strain evidence="1 2">DSM 24661</strain>
    </source>
</reference>
<gene>
    <name evidence="1" type="ORF">HNR32_002617</name>
</gene>
<keyword evidence="2" id="KW-1185">Reference proteome</keyword>